<dbReference type="NCBIfam" id="NF004281">
    <property type="entry name" value="PRK05690.1"/>
    <property type="match status" value="1"/>
</dbReference>
<dbReference type="GO" id="GO:0016779">
    <property type="term" value="F:nucleotidyltransferase activity"/>
    <property type="evidence" value="ECO:0007669"/>
    <property type="project" value="UniProtKB-KW"/>
</dbReference>
<dbReference type="Gene3D" id="3.40.50.720">
    <property type="entry name" value="NAD(P)-binding Rossmann-like Domain"/>
    <property type="match status" value="1"/>
</dbReference>
<dbReference type="InterPro" id="IPR035985">
    <property type="entry name" value="Ubiquitin-activating_enz"/>
</dbReference>
<accession>A0ABS5YG61</accession>
<evidence type="ECO:0000313" key="3">
    <source>
        <dbReference type="EMBL" id="MBT9433365.1"/>
    </source>
</evidence>
<dbReference type="Proteomes" id="UP000811282">
    <property type="component" value="Unassembled WGS sequence"/>
</dbReference>
<dbReference type="PANTHER" id="PTHR10953:SF194">
    <property type="entry name" value="MOLYBDOPTERIN-SYNTHASE ADENYLYLTRANSFERASE"/>
    <property type="match status" value="1"/>
</dbReference>
<keyword evidence="3" id="KW-0808">Transferase</keyword>
<dbReference type="InterPro" id="IPR012730">
    <property type="entry name" value="Mopterin_Synthase_Sase_MoeB"/>
</dbReference>
<dbReference type="InterPro" id="IPR000594">
    <property type="entry name" value="ThiF_NAD_FAD-bd"/>
</dbReference>
<reference evidence="3 4" key="1">
    <citation type="journal article" date="2021" name="Genome Biol. Evol.">
        <title>The evolution of interdependence in a four-way mealybug symbiosis.</title>
        <authorList>
            <person name="Garber A.I."/>
            <person name="Kupper M."/>
            <person name="Laetsch D.R."/>
            <person name="Weldon S.R."/>
            <person name="Ladinsky M.S."/>
            <person name="Bjorkman P.J."/>
            <person name="McCutcheon J.P."/>
        </authorList>
    </citation>
    <scope>NUCLEOTIDE SEQUENCE [LARGE SCALE GENOMIC DNA]</scope>
    <source>
        <strain evidence="3">SOD</strain>
    </source>
</reference>
<dbReference type="SUPFAM" id="SSF69572">
    <property type="entry name" value="Activating enzymes of the ubiquitin-like proteins"/>
    <property type="match status" value="1"/>
</dbReference>
<sequence>MAAELTHQEMLRYNRQIMLCGFDFDGQERLKASCALIAVLGGLGSAAALYLAAAGIGRLVLVDFDTVSLSNLQRQVLHNDCRIGQSKVASARQALAAVNPHVTLKAVDRALDDEALSALLAECDIVLDCTDNIAAREQLNRCCYPHRVPLISGAAIRMEGQISVFRYQPGEPCYRCLSRLFGAESLTCAEAGVMGPLVGIIGALQAMEAVKVLTDYGQSTVGKLVMLDAMTLQLREMRLQRHPHCEVCGARPSPPVPPYQKTPGDKPADFLPLPHRHRSYRAGARLFDSAIQRR</sequence>
<dbReference type="CDD" id="cd00757">
    <property type="entry name" value="ThiF_MoeB_HesA_family"/>
    <property type="match status" value="1"/>
</dbReference>
<keyword evidence="3" id="KW-0548">Nucleotidyltransferase</keyword>
<comment type="caution">
    <text evidence="3">The sequence shown here is derived from an EMBL/GenBank/DDBJ whole genome shotgun (WGS) entry which is preliminary data.</text>
</comment>
<proteinExistence type="predicted"/>
<dbReference type="InterPro" id="IPR045886">
    <property type="entry name" value="ThiF/MoeB/HesA"/>
</dbReference>
<protein>
    <submittedName>
        <fullName evidence="3">Molybdopterin-synthase adenylyltransferase MoeB</fullName>
    </submittedName>
</protein>
<keyword evidence="1" id="KW-0472">Membrane</keyword>
<feature type="domain" description="THIF-type NAD/FAD binding fold" evidence="2">
    <location>
        <begin position="13"/>
        <end position="247"/>
    </location>
</feature>
<name>A0ABS5YG61_9GAMM</name>
<feature type="transmembrane region" description="Helical" evidence="1">
    <location>
        <begin position="34"/>
        <end position="61"/>
    </location>
</feature>
<keyword evidence="1" id="KW-0812">Transmembrane</keyword>
<evidence type="ECO:0000313" key="4">
    <source>
        <dbReference type="Proteomes" id="UP000811282"/>
    </source>
</evidence>
<dbReference type="EMBL" id="JAFJYC010000002">
    <property type="protein sequence ID" value="MBT9433365.1"/>
    <property type="molecule type" value="Genomic_DNA"/>
</dbReference>
<dbReference type="Pfam" id="PF00899">
    <property type="entry name" value="ThiF"/>
    <property type="match status" value="1"/>
</dbReference>
<evidence type="ECO:0000259" key="2">
    <source>
        <dbReference type="Pfam" id="PF00899"/>
    </source>
</evidence>
<dbReference type="NCBIfam" id="TIGR02355">
    <property type="entry name" value="moeB"/>
    <property type="match status" value="1"/>
</dbReference>
<organism evidence="3 4">
    <name type="scientific">Candidatus Sodalis endolongispinus</name>
    <dbReference type="NCBI Taxonomy" id="2812662"/>
    <lineage>
        <taxon>Bacteria</taxon>
        <taxon>Pseudomonadati</taxon>
        <taxon>Pseudomonadota</taxon>
        <taxon>Gammaproteobacteria</taxon>
        <taxon>Enterobacterales</taxon>
        <taxon>Bruguierivoracaceae</taxon>
        <taxon>Sodalis</taxon>
    </lineage>
</organism>
<dbReference type="PANTHER" id="PTHR10953">
    <property type="entry name" value="UBIQUITIN-ACTIVATING ENZYME E1"/>
    <property type="match status" value="1"/>
</dbReference>
<evidence type="ECO:0000256" key="1">
    <source>
        <dbReference type="SAM" id="Phobius"/>
    </source>
</evidence>
<keyword evidence="4" id="KW-1185">Reference proteome</keyword>
<keyword evidence="1" id="KW-1133">Transmembrane helix</keyword>
<gene>
    <name evidence="3" type="primary">moeB</name>
    <name evidence="3" type="ORF">JZM24_16915</name>
</gene>